<evidence type="ECO:0008006" key="4">
    <source>
        <dbReference type="Google" id="ProtNLM"/>
    </source>
</evidence>
<name>A0A1E3BQD1_ASPCR</name>
<proteinExistence type="predicted"/>
<dbReference type="EMBL" id="JXNT01000001">
    <property type="protein sequence ID" value="ODM23172.1"/>
    <property type="molecule type" value="Genomic_DNA"/>
</dbReference>
<protein>
    <recommendedName>
        <fullName evidence="4">Alpha and gamma adaptin binding protein p34-domain-containing protein</fullName>
    </recommendedName>
</protein>
<dbReference type="GO" id="GO:0030674">
    <property type="term" value="F:protein-macromolecule adaptor activity"/>
    <property type="evidence" value="ECO:0007669"/>
    <property type="project" value="TreeGrafter"/>
</dbReference>
<reference evidence="2 3" key="1">
    <citation type="journal article" date="2016" name="BMC Genomics">
        <title>Comparative genomic and transcriptomic analyses of the Fuzhuan brick tea-fermentation fungus Aspergillus cristatus.</title>
        <authorList>
            <person name="Ge Y."/>
            <person name="Wang Y."/>
            <person name="Liu Y."/>
            <person name="Tan Y."/>
            <person name="Ren X."/>
            <person name="Zhang X."/>
            <person name="Hyde K.D."/>
            <person name="Liu Y."/>
            <person name="Liu Z."/>
        </authorList>
    </citation>
    <scope>NUCLEOTIDE SEQUENCE [LARGE SCALE GENOMIC DNA]</scope>
    <source>
        <strain evidence="2 3">GZAAS20.1005</strain>
    </source>
</reference>
<comment type="caution">
    <text evidence="2">The sequence shown here is derived from an EMBL/GenBank/DDBJ whole genome shotgun (WGS) entry which is preliminary data.</text>
</comment>
<dbReference type="OrthoDB" id="10261384at2759"/>
<dbReference type="Proteomes" id="UP000094569">
    <property type="component" value="Unassembled WGS sequence"/>
</dbReference>
<dbReference type="Gene3D" id="3.40.50.11960">
    <property type="match status" value="1"/>
</dbReference>
<evidence type="ECO:0000256" key="1">
    <source>
        <dbReference type="SAM" id="MobiDB-lite"/>
    </source>
</evidence>
<keyword evidence="3" id="KW-1185">Reference proteome</keyword>
<evidence type="ECO:0000313" key="3">
    <source>
        <dbReference type="Proteomes" id="UP000094569"/>
    </source>
</evidence>
<dbReference type="VEuPathDB" id="FungiDB:SI65_00761"/>
<feature type="compositionally biased region" description="Polar residues" evidence="1">
    <location>
        <begin position="121"/>
        <end position="132"/>
    </location>
</feature>
<dbReference type="PANTHER" id="PTHR28043">
    <property type="entry name" value="INCREASED RECOMBINATION CENTERS PROTEIN 6"/>
    <property type="match status" value="1"/>
</dbReference>
<dbReference type="GO" id="GO:0016192">
    <property type="term" value="P:vesicle-mediated transport"/>
    <property type="evidence" value="ECO:0007669"/>
    <property type="project" value="InterPro"/>
</dbReference>
<dbReference type="AlphaFoldDB" id="A0A1E3BQD1"/>
<accession>A0A1E3BQD1</accession>
<feature type="compositionally biased region" description="Pro residues" evidence="1">
    <location>
        <begin position="1"/>
        <end position="22"/>
    </location>
</feature>
<dbReference type="Pfam" id="PF10199">
    <property type="entry name" value="Adaptin_binding"/>
    <property type="match status" value="1"/>
</dbReference>
<sequence length="430" mass="46571">MTPSPPSSPEPTAPTPPKPTPGPSNSQSKSKLIPSPRRLLILTPTSHSLTTIPPLLHILTGVAVKDPPSATAATTTASQDEPAPVKTTFAGYTTHTPLTIENKYYKAEVPIWVDEIPTSSTTDAKTVTGSEAETTDTDVKGTGTGAAQWKAEFSGAEARVVRDAIGGVVICLKNPRPGHDGSEDVAEREDVKSLKDFLRCIGDVKRLVESERSGDGDDDGEGGGIGFGEVLGLIILVEDGDKDKKTKKGSEDEGGLGETEKPFSISWWEDQLDDIGLMDFDIASWDPSAPDTDVRDKYGEYQGMRRIRQIIETHDWASDDQSADVDADLGFDDDLEGQLLGLDKSSSGFNLEVNELEREMFGLRMAIERGGDDGEDEFGDFGDDDGDIKVESMEALMLRMQAIKDMSADLPESERKKFATKAVRDIMKEM</sequence>
<dbReference type="STRING" id="573508.A0A1E3BQD1"/>
<feature type="region of interest" description="Disordered" evidence="1">
    <location>
        <begin position="121"/>
        <end position="141"/>
    </location>
</feature>
<dbReference type="InterPro" id="IPR034627">
    <property type="entry name" value="Irc6"/>
</dbReference>
<dbReference type="PANTHER" id="PTHR28043:SF1">
    <property type="entry name" value="INCREASED RECOMBINATION CENTERS PROTEIN 6"/>
    <property type="match status" value="1"/>
</dbReference>
<evidence type="ECO:0000313" key="2">
    <source>
        <dbReference type="EMBL" id="ODM23172.1"/>
    </source>
</evidence>
<gene>
    <name evidence="2" type="ORF">SI65_00761</name>
</gene>
<organism evidence="2 3">
    <name type="scientific">Aspergillus cristatus</name>
    <name type="common">Chinese Fuzhuan brick tea-fermentation fungus</name>
    <name type="synonym">Eurotium cristatum</name>
    <dbReference type="NCBI Taxonomy" id="573508"/>
    <lineage>
        <taxon>Eukaryota</taxon>
        <taxon>Fungi</taxon>
        <taxon>Dikarya</taxon>
        <taxon>Ascomycota</taxon>
        <taxon>Pezizomycotina</taxon>
        <taxon>Eurotiomycetes</taxon>
        <taxon>Eurotiomycetidae</taxon>
        <taxon>Eurotiales</taxon>
        <taxon>Aspergillaceae</taxon>
        <taxon>Aspergillus</taxon>
        <taxon>Aspergillus subgen. Aspergillus</taxon>
    </lineage>
</organism>
<feature type="region of interest" description="Disordered" evidence="1">
    <location>
        <begin position="1"/>
        <end position="35"/>
    </location>
</feature>